<evidence type="ECO:0000313" key="2">
    <source>
        <dbReference type="Proteomes" id="UP001159363"/>
    </source>
</evidence>
<evidence type="ECO:0000313" key="1">
    <source>
        <dbReference type="EMBL" id="KAJ8869864.1"/>
    </source>
</evidence>
<proteinExistence type="predicted"/>
<gene>
    <name evidence="1" type="ORF">PR048_028873</name>
</gene>
<organism evidence="1 2">
    <name type="scientific">Dryococelus australis</name>
    <dbReference type="NCBI Taxonomy" id="614101"/>
    <lineage>
        <taxon>Eukaryota</taxon>
        <taxon>Metazoa</taxon>
        <taxon>Ecdysozoa</taxon>
        <taxon>Arthropoda</taxon>
        <taxon>Hexapoda</taxon>
        <taxon>Insecta</taxon>
        <taxon>Pterygota</taxon>
        <taxon>Neoptera</taxon>
        <taxon>Polyneoptera</taxon>
        <taxon>Phasmatodea</taxon>
        <taxon>Verophasmatodea</taxon>
        <taxon>Anareolatae</taxon>
        <taxon>Phasmatidae</taxon>
        <taxon>Eurycanthinae</taxon>
        <taxon>Dryococelus</taxon>
    </lineage>
</organism>
<dbReference type="EMBL" id="JARBHB010000013">
    <property type="protein sequence ID" value="KAJ8869864.1"/>
    <property type="molecule type" value="Genomic_DNA"/>
</dbReference>
<name>A0ABQ9GFG9_9NEOP</name>
<sequence length="197" mass="22734">MKRAKNDDSIECLTFDMEKTLPLPRIPANIMFYKRQLWMYNCGIHGEKNNKGHCYKKESPCSGKIEYFLETREIEHMITNIKVDTKKEKVSWLQTREILLQKEKPFSIFLRKSFSGEFSRIDIHKRQTGRPSTTFLQTLSDPWSNGKPISAPKLEDLPSVMDLIPGDARDFYSALIGDSNVDDDVDGFSGVPDFECE</sequence>
<accession>A0ABQ9GFG9</accession>
<protein>
    <submittedName>
        <fullName evidence="1">Uncharacterized protein</fullName>
    </submittedName>
</protein>
<dbReference type="Proteomes" id="UP001159363">
    <property type="component" value="Chromosome 12"/>
</dbReference>
<comment type="caution">
    <text evidence="1">The sequence shown here is derived from an EMBL/GenBank/DDBJ whole genome shotgun (WGS) entry which is preliminary data.</text>
</comment>
<keyword evidence="2" id="KW-1185">Reference proteome</keyword>
<reference evidence="1 2" key="1">
    <citation type="submission" date="2023-02" db="EMBL/GenBank/DDBJ databases">
        <title>LHISI_Scaffold_Assembly.</title>
        <authorList>
            <person name="Stuart O.P."/>
            <person name="Cleave R."/>
            <person name="Magrath M.J.L."/>
            <person name="Mikheyev A.S."/>
        </authorList>
    </citation>
    <scope>NUCLEOTIDE SEQUENCE [LARGE SCALE GENOMIC DNA]</scope>
    <source>
        <strain evidence="1">Daus_M_001</strain>
        <tissue evidence="1">Leg muscle</tissue>
    </source>
</reference>